<dbReference type="InterPro" id="IPR036084">
    <property type="entry name" value="Ser_inhib-like_sf"/>
</dbReference>
<evidence type="ECO:0000259" key="2">
    <source>
        <dbReference type="Pfam" id="PF01826"/>
    </source>
</evidence>
<keyword evidence="1" id="KW-0732">Signal</keyword>
<proteinExistence type="predicted"/>
<dbReference type="Pfam" id="PF01826">
    <property type="entry name" value="TIL"/>
    <property type="match status" value="1"/>
</dbReference>
<feature type="signal peptide" evidence="1">
    <location>
        <begin position="1"/>
        <end position="18"/>
    </location>
</feature>
<evidence type="ECO:0000313" key="4">
    <source>
        <dbReference type="Proteomes" id="UP001153709"/>
    </source>
</evidence>
<dbReference type="AlphaFoldDB" id="A0A9N9SVW8"/>
<feature type="chain" id="PRO_5040179006" description="TIL domain-containing protein" evidence="1">
    <location>
        <begin position="19"/>
        <end position="84"/>
    </location>
</feature>
<evidence type="ECO:0000313" key="3">
    <source>
        <dbReference type="EMBL" id="CAG9830493.1"/>
    </source>
</evidence>
<feature type="domain" description="TIL" evidence="2">
    <location>
        <begin position="27"/>
        <end position="81"/>
    </location>
</feature>
<dbReference type="SUPFAM" id="SSF57567">
    <property type="entry name" value="Serine protease inhibitors"/>
    <property type="match status" value="1"/>
</dbReference>
<keyword evidence="4" id="KW-1185">Reference proteome</keyword>
<accession>A0A9N9SVW8</accession>
<reference evidence="3" key="1">
    <citation type="submission" date="2022-01" db="EMBL/GenBank/DDBJ databases">
        <authorList>
            <person name="King R."/>
        </authorList>
    </citation>
    <scope>NUCLEOTIDE SEQUENCE</scope>
</reference>
<dbReference type="OrthoDB" id="5945029at2759"/>
<dbReference type="EMBL" id="OU898277">
    <property type="protein sequence ID" value="CAG9830493.1"/>
    <property type="molecule type" value="Genomic_DNA"/>
</dbReference>
<organism evidence="3 4">
    <name type="scientific">Diabrotica balteata</name>
    <name type="common">Banded cucumber beetle</name>
    <dbReference type="NCBI Taxonomy" id="107213"/>
    <lineage>
        <taxon>Eukaryota</taxon>
        <taxon>Metazoa</taxon>
        <taxon>Ecdysozoa</taxon>
        <taxon>Arthropoda</taxon>
        <taxon>Hexapoda</taxon>
        <taxon>Insecta</taxon>
        <taxon>Pterygota</taxon>
        <taxon>Neoptera</taxon>
        <taxon>Endopterygota</taxon>
        <taxon>Coleoptera</taxon>
        <taxon>Polyphaga</taxon>
        <taxon>Cucujiformia</taxon>
        <taxon>Chrysomeloidea</taxon>
        <taxon>Chrysomelidae</taxon>
        <taxon>Galerucinae</taxon>
        <taxon>Diabroticina</taxon>
        <taxon>Diabroticites</taxon>
        <taxon>Diabrotica</taxon>
    </lineage>
</organism>
<name>A0A9N9SVW8_DIABA</name>
<sequence>MKFITVAMFCFLFVVNTAIPYNKTESCEDPNAHFGCEFPCIPTCHVRQFAYCGTKCVDGCYCNDNYILSREQGKCVLIKDCFPH</sequence>
<dbReference type="CDD" id="cd19941">
    <property type="entry name" value="TIL"/>
    <property type="match status" value="1"/>
</dbReference>
<dbReference type="Proteomes" id="UP001153709">
    <property type="component" value="Chromosome 2"/>
</dbReference>
<dbReference type="Gene3D" id="2.10.25.10">
    <property type="entry name" value="Laminin"/>
    <property type="match status" value="1"/>
</dbReference>
<protein>
    <recommendedName>
        <fullName evidence="2">TIL domain-containing protein</fullName>
    </recommendedName>
</protein>
<gene>
    <name evidence="3" type="ORF">DIABBA_LOCUS4191</name>
</gene>
<evidence type="ECO:0000256" key="1">
    <source>
        <dbReference type="SAM" id="SignalP"/>
    </source>
</evidence>
<dbReference type="InterPro" id="IPR002919">
    <property type="entry name" value="TIL_dom"/>
</dbReference>